<keyword evidence="1" id="KW-0472">Membrane</keyword>
<keyword evidence="1" id="KW-0812">Transmembrane</keyword>
<feature type="transmembrane region" description="Helical" evidence="1">
    <location>
        <begin position="108"/>
        <end position="129"/>
    </location>
</feature>
<protein>
    <submittedName>
        <fullName evidence="2">Uncharacterized protein</fullName>
    </submittedName>
</protein>
<feature type="transmembrane region" description="Helical" evidence="1">
    <location>
        <begin position="240"/>
        <end position="261"/>
    </location>
</feature>
<dbReference type="EMBL" id="LAZR01008122">
    <property type="protein sequence ID" value="KKM80829.1"/>
    <property type="molecule type" value="Genomic_DNA"/>
</dbReference>
<organism evidence="2">
    <name type="scientific">marine sediment metagenome</name>
    <dbReference type="NCBI Taxonomy" id="412755"/>
    <lineage>
        <taxon>unclassified sequences</taxon>
        <taxon>metagenomes</taxon>
        <taxon>ecological metagenomes</taxon>
    </lineage>
</organism>
<feature type="transmembrane region" description="Helical" evidence="1">
    <location>
        <begin position="178"/>
        <end position="195"/>
    </location>
</feature>
<proteinExistence type="predicted"/>
<feature type="transmembrane region" description="Helical" evidence="1">
    <location>
        <begin position="202"/>
        <end position="220"/>
    </location>
</feature>
<sequence length="300" mass="32238">MALFGGGTHTITIITEAVDKASGRLRKVSETIRQVNTQMGTQVETTRKLNERTNQLSLATRRSTRGMHQFAFEFLGIMFLGMAIQRMFTGLIKTSLEWVGVQEVMSSALGVLFLPVALQILDWAILFFQWVSELSPATQKFLGWIALGGIILGTFLFILGTIVLGLNSLRLALGVTSLTRWALGMAGMGNAATIAKRKIMSLGLTLGRVFGAALLFGLALKDAAEGQLTAAIGDVLMGIGFLKGGKAGIWLMVVGIGLKLLGDEEFLISVLKIFFKVVDFALTLGQTIADAIIAGITLEK</sequence>
<comment type="caution">
    <text evidence="2">The sequence shown here is derived from an EMBL/GenBank/DDBJ whole genome shotgun (WGS) entry which is preliminary data.</text>
</comment>
<name>A0A0F9KF46_9ZZZZ</name>
<evidence type="ECO:0000313" key="2">
    <source>
        <dbReference type="EMBL" id="KKM80829.1"/>
    </source>
</evidence>
<accession>A0A0F9KF46</accession>
<feature type="transmembrane region" description="Helical" evidence="1">
    <location>
        <begin position="141"/>
        <end position="166"/>
    </location>
</feature>
<feature type="transmembrane region" description="Helical" evidence="1">
    <location>
        <begin position="70"/>
        <end position="88"/>
    </location>
</feature>
<reference evidence="2" key="1">
    <citation type="journal article" date="2015" name="Nature">
        <title>Complex archaea that bridge the gap between prokaryotes and eukaryotes.</title>
        <authorList>
            <person name="Spang A."/>
            <person name="Saw J.H."/>
            <person name="Jorgensen S.L."/>
            <person name="Zaremba-Niedzwiedzka K."/>
            <person name="Martijn J."/>
            <person name="Lind A.E."/>
            <person name="van Eijk R."/>
            <person name="Schleper C."/>
            <person name="Guy L."/>
            <person name="Ettema T.J."/>
        </authorList>
    </citation>
    <scope>NUCLEOTIDE SEQUENCE</scope>
</reference>
<evidence type="ECO:0000256" key="1">
    <source>
        <dbReference type="SAM" id="Phobius"/>
    </source>
</evidence>
<keyword evidence="1" id="KW-1133">Transmembrane helix</keyword>
<gene>
    <name evidence="2" type="ORF">LCGC14_1336050</name>
</gene>
<dbReference type="AlphaFoldDB" id="A0A0F9KF46"/>
<feature type="non-terminal residue" evidence="2">
    <location>
        <position position="300"/>
    </location>
</feature>